<accession>A0A1H8JQ45</accession>
<dbReference type="EMBL" id="FOCQ01000037">
    <property type="protein sequence ID" value="SEN82864.1"/>
    <property type="molecule type" value="Genomic_DNA"/>
</dbReference>
<evidence type="ECO:0000313" key="1">
    <source>
        <dbReference type="EMBL" id="SEN82864.1"/>
    </source>
</evidence>
<proteinExistence type="predicted"/>
<name>A0A1H8JQ45_9BACL</name>
<gene>
    <name evidence="1" type="ORF">SAMN05444955_1372</name>
</gene>
<reference evidence="1 2" key="1">
    <citation type="submission" date="2016-10" db="EMBL/GenBank/DDBJ databases">
        <authorList>
            <person name="de Groot N.N."/>
        </authorList>
    </citation>
    <scope>NUCLEOTIDE SEQUENCE [LARGE SCALE GENOMIC DNA]</scope>
    <source>
        <strain evidence="1 2">DSM 46701</strain>
    </source>
</reference>
<protein>
    <submittedName>
        <fullName evidence="1">Uncharacterized protein</fullName>
    </submittedName>
</protein>
<dbReference type="STRING" id="1173111.SAMN05444955_1372"/>
<keyword evidence="2" id="KW-1185">Reference proteome</keyword>
<dbReference type="Proteomes" id="UP000199695">
    <property type="component" value="Unassembled WGS sequence"/>
</dbReference>
<sequence>MALSLPVKFKPATPIRGIRKKSAAEIRGNTSHILLLEDLPNRKRGEFLCGAPINNKLAHEWFNINSRYQAKTVTCQRCLAAAKRLK</sequence>
<organism evidence="1 2">
    <name type="scientific">Lihuaxuella thermophila</name>
    <dbReference type="NCBI Taxonomy" id="1173111"/>
    <lineage>
        <taxon>Bacteria</taxon>
        <taxon>Bacillati</taxon>
        <taxon>Bacillota</taxon>
        <taxon>Bacilli</taxon>
        <taxon>Bacillales</taxon>
        <taxon>Thermoactinomycetaceae</taxon>
        <taxon>Lihuaxuella</taxon>
    </lineage>
</organism>
<dbReference type="RefSeq" id="WP_089973382.1">
    <property type="nucleotide sequence ID" value="NZ_FOCQ01000037.1"/>
</dbReference>
<dbReference type="OrthoDB" id="6628928at2"/>
<dbReference type="AlphaFoldDB" id="A0A1H8JQ45"/>
<evidence type="ECO:0000313" key="2">
    <source>
        <dbReference type="Proteomes" id="UP000199695"/>
    </source>
</evidence>